<keyword evidence="7" id="KW-0863">Zinc-finger</keyword>
<evidence type="ECO:0000256" key="4">
    <source>
        <dbReference type="ARBA" id="ARBA00022723"/>
    </source>
</evidence>
<comment type="caution">
    <text evidence="14">The sequence shown here is derived from an EMBL/GenBank/DDBJ whole genome shotgun (WGS) entry which is preliminary data.</text>
</comment>
<dbReference type="PROSITE" id="PS50294">
    <property type="entry name" value="WD_REPEATS_REGION"/>
    <property type="match status" value="1"/>
</dbReference>
<dbReference type="GO" id="GO:0006974">
    <property type="term" value="P:DNA damage response"/>
    <property type="evidence" value="ECO:0007669"/>
    <property type="project" value="UniProtKB-KW"/>
</dbReference>
<feature type="region of interest" description="Disordered" evidence="12">
    <location>
        <begin position="152"/>
        <end position="283"/>
    </location>
</feature>
<dbReference type="GO" id="GO:0003677">
    <property type="term" value="F:DNA binding"/>
    <property type="evidence" value="ECO:0007669"/>
    <property type="project" value="UniProtKB-KW"/>
</dbReference>
<reference evidence="14 15" key="1">
    <citation type="journal article" date="2024" name="Nat. Commun.">
        <title>Phylogenomics reveals the evolutionary origins of lichenization in chlorophyte algae.</title>
        <authorList>
            <person name="Puginier C."/>
            <person name="Libourel C."/>
            <person name="Otte J."/>
            <person name="Skaloud P."/>
            <person name="Haon M."/>
            <person name="Grisel S."/>
            <person name="Petersen M."/>
            <person name="Berrin J.G."/>
            <person name="Delaux P.M."/>
            <person name="Dal Grande F."/>
            <person name="Keller J."/>
        </authorList>
    </citation>
    <scope>NUCLEOTIDE SEQUENCE [LARGE SCALE GENOMIC DNA]</scope>
    <source>
        <strain evidence="14 15">SAG 2145</strain>
    </source>
</reference>
<dbReference type="EMBL" id="JALJOS010000045">
    <property type="protein sequence ID" value="KAK9820679.1"/>
    <property type="molecule type" value="Genomic_DNA"/>
</dbReference>
<evidence type="ECO:0000256" key="3">
    <source>
        <dbReference type="ARBA" id="ARBA00022574"/>
    </source>
</evidence>
<comment type="similarity">
    <text evidence="2">Belongs to the WD repeat DDB2/WDR76 family.</text>
</comment>
<feature type="repeat" description="WD" evidence="11">
    <location>
        <begin position="533"/>
        <end position="568"/>
    </location>
</feature>
<dbReference type="PANTHER" id="PTHR14773:SF0">
    <property type="entry name" value="WD REPEAT-CONTAINING PROTEIN 76"/>
    <property type="match status" value="1"/>
</dbReference>
<evidence type="ECO:0000256" key="6">
    <source>
        <dbReference type="ARBA" id="ARBA00022763"/>
    </source>
</evidence>
<keyword evidence="5" id="KW-0677">Repeat</keyword>
<dbReference type="Pfam" id="PF00400">
    <property type="entry name" value="WD40"/>
    <property type="match status" value="1"/>
</dbReference>
<evidence type="ECO:0000259" key="13">
    <source>
        <dbReference type="PROSITE" id="PS50064"/>
    </source>
</evidence>
<feature type="domain" description="PARP-type" evidence="13">
    <location>
        <begin position="9"/>
        <end position="68"/>
    </location>
</feature>
<dbReference type="InterPro" id="IPR019775">
    <property type="entry name" value="WD40_repeat_CS"/>
</dbReference>
<keyword evidence="6" id="KW-0227">DNA damage</keyword>
<evidence type="ECO:0000256" key="10">
    <source>
        <dbReference type="ARBA" id="ARBA00023242"/>
    </source>
</evidence>
<dbReference type="InterPro" id="IPR015943">
    <property type="entry name" value="WD40/YVTN_repeat-like_dom_sf"/>
</dbReference>
<keyword evidence="3 11" id="KW-0853">WD repeat</keyword>
<keyword evidence="8" id="KW-0862">Zinc</keyword>
<keyword evidence="10" id="KW-0539">Nucleus</keyword>
<keyword evidence="15" id="KW-1185">Reference proteome</keyword>
<evidence type="ECO:0000313" key="15">
    <source>
        <dbReference type="Proteomes" id="UP001438707"/>
    </source>
</evidence>
<evidence type="ECO:0000256" key="1">
    <source>
        <dbReference type="ARBA" id="ARBA00004123"/>
    </source>
</evidence>
<dbReference type="InterPro" id="IPR001680">
    <property type="entry name" value="WD40_rpt"/>
</dbReference>
<gene>
    <name evidence="14" type="ORF">WJX74_005216</name>
</gene>
<dbReference type="GO" id="GO:0008270">
    <property type="term" value="F:zinc ion binding"/>
    <property type="evidence" value="ECO:0007669"/>
    <property type="project" value="UniProtKB-KW"/>
</dbReference>
<name>A0AAW1QGY9_9CHLO</name>
<evidence type="ECO:0000256" key="11">
    <source>
        <dbReference type="PROSITE-ProRule" id="PRU00221"/>
    </source>
</evidence>
<dbReference type="PROSITE" id="PS50064">
    <property type="entry name" value="ZF_PARP_2"/>
    <property type="match status" value="1"/>
</dbReference>
<protein>
    <recommendedName>
        <fullName evidence="13">PARP-type domain-containing protein</fullName>
    </recommendedName>
</protein>
<proteinExistence type="inferred from homology"/>
<feature type="compositionally biased region" description="Basic and acidic residues" evidence="12">
    <location>
        <begin position="309"/>
        <end position="318"/>
    </location>
</feature>
<keyword evidence="9" id="KW-0238">DNA-binding</keyword>
<evidence type="ECO:0000256" key="7">
    <source>
        <dbReference type="ARBA" id="ARBA00022771"/>
    </source>
</evidence>
<dbReference type="InterPro" id="IPR001510">
    <property type="entry name" value="Znf_PARP"/>
</dbReference>
<sequence length="703" mass="76869">MAEEEKPTIIFDKAKSGRSTCRATGEKIEKDDFRVGMEAWISGRMSMTWQKPVPFLDACLVEECAGRSSNYGTDKAKGHKFKRGEVRFICSSLDKKLYLTLESAASLLKPILEELGPRKFGVLGLKGLEELHEGHRREFYGAFCVDDKAAAKFDKQHPPPEEPSEEEDGGDRDKPKEPASKKQKRQPGAIGKENHKASASAATPASPPPKLTEYEVQRQEQIARNRERLEALGLPDLVKSTMPEKPKQPAQTKGISAKRTREKEEAGPRRASLRQRGVKADGTQVDEELRGGRVTVINGEVIREPASYSHREPSPPKERHAKGPLQFESANGTKRSDAAFLDLLRSEVTGPTDGSAPTLAQIKKFKLKETDIAKVCKNGIVHLAFHPGSAALILATADKSGNMGLWSIDHQPQPLKQEELDKEEEGPKAGQAEEDEGEDDGVLELTPHQSYISGLRWAGSTGAAARLFTCSYDGSVRMLDPNAGSFQLVLSDEDAEFSAFDCTADGNSAFLGDKDGNIDFLDVRAGKTTQEGVNLHPKKINTIHVEPTEERLLVTSSADNSLAVWDVRQMGKGGKPVSSASHSLTCQSAYFAPDGSQRVLSTSRDDTLRVWEGKKDLAEAVSIKHYNNTGRWVVPFRSVWGPASDTIICGNMKRNIDIYGKDGAQAVAMNSEYMTAIASRNVVHPFVPALAGGTASGRVHIYR</sequence>
<evidence type="ECO:0000256" key="8">
    <source>
        <dbReference type="ARBA" id="ARBA00022833"/>
    </source>
</evidence>
<dbReference type="SMART" id="SM00320">
    <property type="entry name" value="WD40"/>
    <property type="match status" value="4"/>
</dbReference>
<dbReference type="InterPro" id="IPR050853">
    <property type="entry name" value="WD_repeat_DNA-damage-binding"/>
</dbReference>
<feature type="compositionally biased region" description="Basic and acidic residues" evidence="12">
    <location>
        <begin position="212"/>
        <end position="230"/>
    </location>
</feature>
<evidence type="ECO:0000256" key="9">
    <source>
        <dbReference type="ARBA" id="ARBA00023125"/>
    </source>
</evidence>
<dbReference type="Gene3D" id="2.130.10.10">
    <property type="entry name" value="YVTN repeat-like/Quinoprotein amine dehydrogenase"/>
    <property type="match status" value="1"/>
</dbReference>
<keyword evidence="4" id="KW-0479">Metal-binding</keyword>
<feature type="region of interest" description="Disordered" evidence="12">
    <location>
        <begin position="418"/>
        <end position="440"/>
    </location>
</feature>
<feature type="region of interest" description="Disordered" evidence="12">
    <location>
        <begin position="301"/>
        <end position="333"/>
    </location>
</feature>
<dbReference type="PANTHER" id="PTHR14773">
    <property type="entry name" value="WD REPEAT-CONTAINING PROTEIN 76"/>
    <property type="match status" value="1"/>
</dbReference>
<dbReference type="GO" id="GO:0005634">
    <property type="term" value="C:nucleus"/>
    <property type="evidence" value="ECO:0007669"/>
    <property type="project" value="UniProtKB-SubCell"/>
</dbReference>
<evidence type="ECO:0000256" key="2">
    <source>
        <dbReference type="ARBA" id="ARBA00005434"/>
    </source>
</evidence>
<evidence type="ECO:0000256" key="5">
    <source>
        <dbReference type="ARBA" id="ARBA00022737"/>
    </source>
</evidence>
<feature type="compositionally biased region" description="Basic and acidic residues" evidence="12">
    <location>
        <begin position="171"/>
        <end position="180"/>
    </location>
</feature>
<organism evidence="14 15">
    <name type="scientific">Apatococcus lobatus</name>
    <dbReference type="NCBI Taxonomy" id="904363"/>
    <lineage>
        <taxon>Eukaryota</taxon>
        <taxon>Viridiplantae</taxon>
        <taxon>Chlorophyta</taxon>
        <taxon>core chlorophytes</taxon>
        <taxon>Trebouxiophyceae</taxon>
        <taxon>Chlorellales</taxon>
        <taxon>Chlorellaceae</taxon>
        <taxon>Apatococcus</taxon>
    </lineage>
</organism>
<dbReference type="PROSITE" id="PS50082">
    <property type="entry name" value="WD_REPEATS_2"/>
    <property type="match status" value="2"/>
</dbReference>
<dbReference type="InterPro" id="IPR036322">
    <property type="entry name" value="WD40_repeat_dom_sf"/>
</dbReference>
<dbReference type="GO" id="GO:2000001">
    <property type="term" value="P:regulation of DNA damage checkpoint"/>
    <property type="evidence" value="ECO:0007669"/>
    <property type="project" value="TreeGrafter"/>
</dbReference>
<dbReference type="Proteomes" id="UP001438707">
    <property type="component" value="Unassembled WGS sequence"/>
</dbReference>
<feature type="repeat" description="WD" evidence="11">
    <location>
        <begin position="579"/>
        <end position="612"/>
    </location>
</feature>
<dbReference type="AlphaFoldDB" id="A0AAW1QGY9"/>
<evidence type="ECO:0000313" key="14">
    <source>
        <dbReference type="EMBL" id="KAK9820679.1"/>
    </source>
</evidence>
<accession>A0AAW1QGY9</accession>
<comment type="subcellular location">
    <subcellularLocation>
        <location evidence="1">Nucleus</location>
    </subcellularLocation>
</comment>
<dbReference type="SUPFAM" id="SSF50978">
    <property type="entry name" value="WD40 repeat-like"/>
    <property type="match status" value="1"/>
</dbReference>
<dbReference type="Gene3D" id="3.30.1740.10">
    <property type="entry name" value="Zinc finger, PARP-type"/>
    <property type="match status" value="1"/>
</dbReference>
<feature type="compositionally biased region" description="Basic and acidic residues" evidence="12">
    <location>
        <begin position="259"/>
        <end position="268"/>
    </location>
</feature>
<dbReference type="PROSITE" id="PS00678">
    <property type="entry name" value="WD_REPEATS_1"/>
    <property type="match status" value="1"/>
</dbReference>
<evidence type="ECO:0000256" key="12">
    <source>
        <dbReference type="SAM" id="MobiDB-lite"/>
    </source>
</evidence>
<dbReference type="InterPro" id="IPR036957">
    <property type="entry name" value="Znf_PARP_sf"/>
</dbReference>